<protein>
    <submittedName>
        <fullName evidence="3">MalT-like TPR region domain-containing protein</fullName>
    </submittedName>
</protein>
<accession>A0A9P1M544</accession>
<evidence type="ECO:0000313" key="1">
    <source>
        <dbReference type="EMBL" id="CAI4019418.1"/>
    </source>
</evidence>
<evidence type="ECO:0000313" key="4">
    <source>
        <dbReference type="Proteomes" id="UP001152797"/>
    </source>
</evidence>
<name>A0A9P1M544_9DINO</name>
<reference evidence="2" key="2">
    <citation type="submission" date="2024-04" db="EMBL/GenBank/DDBJ databases">
        <authorList>
            <person name="Chen Y."/>
            <person name="Shah S."/>
            <person name="Dougan E. K."/>
            <person name="Thang M."/>
            <person name="Chan C."/>
        </authorList>
    </citation>
    <scope>NUCLEOTIDE SEQUENCE [LARGE SCALE GENOMIC DNA]</scope>
</reference>
<proteinExistence type="predicted"/>
<dbReference type="InterPro" id="IPR011990">
    <property type="entry name" value="TPR-like_helical_dom_sf"/>
</dbReference>
<dbReference type="AlphaFoldDB" id="A0A9P1M544"/>
<comment type="caution">
    <text evidence="1">The sequence shown here is derived from an EMBL/GenBank/DDBJ whole genome shotgun (WGS) entry which is preliminary data.</text>
</comment>
<reference evidence="1" key="1">
    <citation type="submission" date="2022-10" db="EMBL/GenBank/DDBJ databases">
        <authorList>
            <person name="Chen Y."/>
            <person name="Dougan E. K."/>
            <person name="Chan C."/>
            <person name="Rhodes N."/>
            <person name="Thang M."/>
        </authorList>
    </citation>
    <scope>NUCLEOTIDE SEQUENCE</scope>
</reference>
<evidence type="ECO:0000313" key="3">
    <source>
        <dbReference type="EMBL" id="CAL4806730.1"/>
    </source>
</evidence>
<sequence>MDDDVQVPEITKIHQRFRVGNEELSRWGQRVEAAARGVRDAVKVAKRTKKKKLEGQALASLAQVQQAREEHVEALSASKEAIVIFRELGDQVAEAGARHAAVSAYMGRKKLGEALDEAKKARAIFRKHGLRHDEGRALLVKSCAHKMAQEPLGWPVG</sequence>
<dbReference type="Proteomes" id="UP001152797">
    <property type="component" value="Unassembled WGS sequence"/>
</dbReference>
<evidence type="ECO:0000313" key="2">
    <source>
        <dbReference type="EMBL" id="CAL1172793.1"/>
    </source>
</evidence>
<gene>
    <name evidence="1" type="ORF">C1SCF055_LOCUS43920</name>
</gene>
<organism evidence="1">
    <name type="scientific">Cladocopium goreaui</name>
    <dbReference type="NCBI Taxonomy" id="2562237"/>
    <lineage>
        <taxon>Eukaryota</taxon>
        <taxon>Sar</taxon>
        <taxon>Alveolata</taxon>
        <taxon>Dinophyceae</taxon>
        <taxon>Suessiales</taxon>
        <taxon>Symbiodiniaceae</taxon>
        <taxon>Cladocopium</taxon>
    </lineage>
</organism>
<dbReference type="EMBL" id="CAMXCT030006748">
    <property type="protein sequence ID" value="CAL4806730.1"/>
    <property type="molecule type" value="Genomic_DNA"/>
</dbReference>
<dbReference type="Gene3D" id="1.25.40.10">
    <property type="entry name" value="Tetratricopeptide repeat domain"/>
    <property type="match status" value="1"/>
</dbReference>
<keyword evidence="4" id="KW-1185">Reference proteome</keyword>
<dbReference type="EMBL" id="CAMXCT010006748">
    <property type="protein sequence ID" value="CAI4019418.1"/>
    <property type="molecule type" value="Genomic_DNA"/>
</dbReference>
<dbReference type="EMBL" id="CAMXCT020006748">
    <property type="protein sequence ID" value="CAL1172793.1"/>
    <property type="molecule type" value="Genomic_DNA"/>
</dbReference>
<dbReference type="SUPFAM" id="SSF48452">
    <property type="entry name" value="TPR-like"/>
    <property type="match status" value="1"/>
</dbReference>